<reference evidence="2" key="2">
    <citation type="journal article" date="2015" name="Data Brief">
        <title>Shoot transcriptome of the giant reed, Arundo donax.</title>
        <authorList>
            <person name="Barrero R.A."/>
            <person name="Guerrero F.D."/>
            <person name="Moolhuijzen P."/>
            <person name="Goolsby J.A."/>
            <person name="Tidwell J."/>
            <person name="Bellgard S.E."/>
            <person name="Bellgard M.I."/>
        </authorList>
    </citation>
    <scope>NUCLEOTIDE SEQUENCE</scope>
    <source>
        <tissue evidence="2">Shoot tissue taken approximately 20 cm above the soil surface</tissue>
    </source>
</reference>
<organism evidence="2">
    <name type="scientific">Arundo donax</name>
    <name type="common">Giant reed</name>
    <name type="synonym">Donax arundinaceus</name>
    <dbReference type="NCBI Taxonomy" id="35708"/>
    <lineage>
        <taxon>Eukaryota</taxon>
        <taxon>Viridiplantae</taxon>
        <taxon>Streptophyta</taxon>
        <taxon>Embryophyta</taxon>
        <taxon>Tracheophyta</taxon>
        <taxon>Spermatophyta</taxon>
        <taxon>Magnoliopsida</taxon>
        <taxon>Liliopsida</taxon>
        <taxon>Poales</taxon>
        <taxon>Poaceae</taxon>
        <taxon>PACMAD clade</taxon>
        <taxon>Arundinoideae</taxon>
        <taxon>Arundineae</taxon>
        <taxon>Arundo</taxon>
    </lineage>
</organism>
<dbReference type="EMBL" id="GBRH01187660">
    <property type="protein sequence ID" value="JAE10236.1"/>
    <property type="molecule type" value="Transcribed_RNA"/>
</dbReference>
<sequence length="75" mass="7884">MLHSREVSTSVASNAPTCQFSPRPSPLEALLTQPQPDPCLVCIERPSTSIAAQELRSSALQEASTGNPIASRGHG</sequence>
<feature type="compositionally biased region" description="Polar residues" evidence="1">
    <location>
        <begin position="7"/>
        <end position="22"/>
    </location>
</feature>
<evidence type="ECO:0000313" key="2">
    <source>
        <dbReference type="EMBL" id="JAE10236.1"/>
    </source>
</evidence>
<protein>
    <submittedName>
        <fullName evidence="2">Uncharacterized protein</fullName>
    </submittedName>
</protein>
<evidence type="ECO:0000256" key="1">
    <source>
        <dbReference type="SAM" id="MobiDB-lite"/>
    </source>
</evidence>
<dbReference type="AlphaFoldDB" id="A0A0A9FJE0"/>
<accession>A0A0A9FJE0</accession>
<reference evidence="2" key="1">
    <citation type="submission" date="2014-09" db="EMBL/GenBank/DDBJ databases">
        <authorList>
            <person name="Magalhaes I.L.F."/>
            <person name="Oliveira U."/>
            <person name="Santos F.R."/>
            <person name="Vidigal T.H.D.A."/>
            <person name="Brescovit A.D."/>
            <person name="Santos A.J."/>
        </authorList>
    </citation>
    <scope>NUCLEOTIDE SEQUENCE</scope>
    <source>
        <tissue evidence="2">Shoot tissue taken approximately 20 cm above the soil surface</tissue>
    </source>
</reference>
<proteinExistence type="predicted"/>
<feature type="region of interest" description="Disordered" evidence="1">
    <location>
        <begin position="1"/>
        <end position="26"/>
    </location>
</feature>
<name>A0A0A9FJE0_ARUDO</name>